<dbReference type="PROSITE" id="PS51257">
    <property type="entry name" value="PROKAR_LIPOPROTEIN"/>
    <property type="match status" value="1"/>
</dbReference>
<dbReference type="Proteomes" id="UP000015381">
    <property type="component" value="Chromosome I"/>
</dbReference>
<dbReference type="OrthoDB" id="167544at2157"/>
<dbReference type="EMBL" id="HF571520">
    <property type="protein sequence ID" value="CCQ33238.1"/>
    <property type="molecule type" value="Genomic_DNA"/>
</dbReference>
<name>F7PQA9_9EURY</name>
<evidence type="ECO:0000313" key="4">
    <source>
        <dbReference type="Proteomes" id="UP000015381"/>
    </source>
</evidence>
<keyword evidence="4" id="KW-1185">Reference proteome</keyword>
<dbReference type="KEGG" id="hti:HTIA_1100"/>
<proteinExistence type="predicted"/>
<dbReference type="AlphaFoldDB" id="F7PQA9"/>
<accession>F7PQA9</accession>
<reference evidence="1 4" key="3">
    <citation type="journal article" date="2014" name="Environ. Microbiol.">
        <title>Halorhabdus tiamatea: proteogenomics and glycosidase activity measurements identify the first cultivated euryarchaeon from a deep-sea anoxic brine lake as potential polysaccharide degrader.</title>
        <authorList>
            <person name="Werner J."/>
            <person name="Ferrer M."/>
            <person name="Michel G."/>
            <person name="Mann A.J."/>
            <person name="Huang S."/>
            <person name="Juarez S."/>
            <person name="Ciordia S."/>
            <person name="Albar J.P."/>
            <person name="Alcaide M."/>
            <person name="La Cono V."/>
            <person name="Yakimov M.M."/>
            <person name="Antunes A."/>
            <person name="Taborda M."/>
            <person name="Da Costa M.S."/>
            <person name="Amann R.I."/>
            <person name="Gloeckner F.O."/>
            <person name="Golyshina O.V."/>
            <person name="Golyshin P.N."/>
            <person name="Teeling H."/>
        </authorList>
    </citation>
    <scope>NUCLEOTIDE SEQUENCE [LARGE SCALE GENOMIC DNA]</scope>
    <source>
        <strain evidence="4">SARL4B</strain>
        <strain evidence="1">Type strain: SARL4B</strain>
    </source>
</reference>
<protein>
    <submittedName>
        <fullName evidence="2">Membrane lipoprotein</fullName>
    </submittedName>
</protein>
<evidence type="ECO:0000313" key="2">
    <source>
        <dbReference type="EMBL" id="ERJ04993.1"/>
    </source>
</evidence>
<gene>
    <name evidence="2" type="ORF">HLRTI_003053</name>
    <name evidence="1" type="ORF">HTIA_1100</name>
</gene>
<dbReference type="eggNOG" id="arCOG07571">
    <property type="taxonomic scope" value="Archaea"/>
</dbReference>
<reference evidence="2 3" key="1">
    <citation type="journal article" date="2011" name="J. Bacteriol.">
        <title>Genome sequence of Halorhabdus tiamatea, the first archaeon isolated from a deep-sea anoxic brine lake.</title>
        <authorList>
            <person name="Antunes A."/>
            <person name="Alam I."/>
            <person name="Bajic V.B."/>
            <person name="Stingl U."/>
        </authorList>
    </citation>
    <scope>NUCLEOTIDE SEQUENCE [LARGE SCALE GENOMIC DNA]</scope>
    <source>
        <strain evidence="2 3">SARL4B</strain>
    </source>
</reference>
<organism evidence="2 3">
    <name type="scientific">Halorhabdus tiamatea SARL4B</name>
    <dbReference type="NCBI Taxonomy" id="1033806"/>
    <lineage>
        <taxon>Archaea</taxon>
        <taxon>Methanobacteriati</taxon>
        <taxon>Methanobacteriota</taxon>
        <taxon>Stenosarchaea group</taxon>
        <taxon>Halobacteria</taxon>
        <taxon>Halobacteriales</taxon>
        <taxon>Haloarculaceae</taxon>
        <taxon>Halorhabdus</taxon>
    </lineage>
</organism>
<dbReference type="EMBL" id="AFNT02000048">
    <property type="protein sequence ID" value="ERJ04993.1"/>
    <property type="molecule type" value="Genomic_DNA"/>
</dbReference>
<dbReference type="GeneID" id="23800342"/>
<dbReference type="Proteomes" id="UP000003861">
    <property type="component" value="Unassembled WGS sequence"/>
</dbReference>
<dbReference type="RefSeq" id="WP_008528321.1">
    <property type="nucleotide sequence ID" value="NC_021921.1"/>
</dbReference>
<reference evidence="2 3" key="2">
    <citation type="journal article" date="2013" name="PLoS ONE">
        <title>INDIGO - INtegrated Data Warehouse of MIcrobial GenOmes with Examples from the Red Sea Extremophiles.</title>
        <authorList>
            <person name="Alam I."/>
            <person name="Antunes A."/>
            <person name="Kamau A.A."/>
            <person name="Ba Alawi W."/>
            <person name="Kalkatawi M."/>
            <person name="Stingl U."/>
            <person name="Bajic V.B."/>
        </authorList>
    </citation>
    <scope>NUCLEOTIDE SEQUENCE [LARGE SCALE GENOMIC DNA]</scope>
    <source>
        <strain evidence="2 3">SARL4B</strain>
    </source>
</reference>
<dbReference type="HOGENOM" id="CLU_110563_0_0_2"/>
<evidence type="ECO:0000313" key="1">
    <source>
        <dbReference type="EMBL" id="CCQ33238.1"/>
    </source>
</evidence>
<sequence length="193" mass="20635">MPDRDLLSLTLLLTVGTAGCLGAMDAPSPTPAGTTPVETVGECPEDIERLDAGVTNGSLPSQDAGFAIEADRRTVSRGGELTVTLENTAEASRGTGTERMFVLQRHVGKWTTVLGARDGRTGWNATLVTHDPGEGYAWTISLDDEGFAEWGYEPCGSLPAGEYRFVYHGFVEPGEFETEIPEPSIAVAFRITK</sequence>
<keyword evidence="2" id="KW-0449">Lipoprotein</keyword>
<evidence type="ECO:0000313" key="3">
    <source>
        <dbReference type="Proteomes" id="UP000003861"/>
    </source>
</evidence>